<dbReference type="InterPro" id="IPR013786">
    <property type="entry name" value="AcylCoA_DH/ox_N"/>
</dbReference>
<dbReference type="AlphaFoldDB" id="A0A813DW44"/>
<evidence type="ECO:0000259" key="7">
    <source>
        <dbReference type="Pfam" id="PF00441"/>
    </source>
</evidence>
<evidence type="ECO:0000256" key="3">
    <source>
        <dbReference type="ARBA" id="ARBA00022630"/>
    </source>
</evidence>
<evidence type="ECO:0000256" key="2">
    <source>
        <dbReference type="ARBA" id="ARBA00009347"/>
    </source>
</evidence>
<evidence type="ECO:0000256" key="6">
    <source>
        <dbReference type="RuleBase" id="RU362125"/>
    </source>
</evidence>
<evidence type="ECO:0008006" key="12">
    <source>
        <dbReference type="Google" id="ProtNLM"/>
    </source>
</evidence>
<gene>
    <name evidence="10" type="ORF">PGLA1383_LOCUS9463</name>
</gene>
<dbReference type="SUPFAM" id="SSF56645">
    <property type="entry name" value="Acyl-CoA dehydrogenase NM domain-like"/>
    <property type="match status" value="1"/>
</dbReference>
<evidence type="ECO:0000313" key="10">
    <source>
        <dbReference type="EMBL" id="CAE8590747.1"/>
    </source>
</evidence>
<dbReference type="OrthoDB" id="9988775at2759"/>
<evidence type="ECO:0000259" key="9">
    <source>
        <dbReference type="Pfam" id="PF02771"/>
    </source>
</evidence>
<feature type="domain" description="Acyl-CoA oxidase/dehydrogenase middle" evidence="8">
    <location>
        <begin position="167"/>
        <end position="265"/>
    </location>
</feature>
<dbReference type="InterPro" id="IPR046373">
    <property type="entry name" value="Acyl-CoA_Oxase/DH_mid-dom_sf"/>
</dbReference>
<evidence type="ECO:0000256" key="4">
    <source>
        <dbReference type="ARBA" id="ARBA00022827"/>
    </source>
</evidence>
<dbReference type="FunFam" id="1.10.540.10:FF:000002">
    <property type="entry name" value="Acyl-CoA dehydrogenase FadE19"/>
    <property type="match status" value="1"/>
</dbReference>
<dbReference type="EMBL" id="CAJNNV010004432">
    <property type="protein sequence ID" value="CAE8590747.1"/>
    <property type="molecule type" value="Genomic_DNA"/>
</dbReference>
<feature type="non-terminal residue" evidence="10">
    <location>
        <position position="405"/>
    </location>
</feature>
<dbReference type="Gene3D" id="1.20.140.10">
    <property type="entry name" value="Butyryl-CoA Dehydrogenase, subunit A, domain 3"/>
    <property type="match status" value="1"/>
</dbReference>
<dbReference type="InterPro" id="IPR006089">
    <property type="entry name" value="Acyl-CoA_DH_CS"/>
</dbReference>
<dbReference type="InterPro" id="IPR006091">
    <property type="entry name" value="Acyl-CoA_Oxase/DH_mid-dom"/>
</dbReference>
<comment type="similarity">
    <text evidence="2 6">Belongs to the acyl-CoA dehydrogenase family.</text>
</comment>
<comment type="caution">
    <text evidence="10">The sequence shown here is derived from an EMBL/GenBank/DDBJ whole genome shotgun (WGS) entry which is preliminary data.</text>
</comment>
<dbReference type="PANTHER" id="PTHR43884:SF12">
    <property type="entry name" value="ISOVALERYL-COA DEHYDROGENASE, MITOCHONDRIAL-RELATED"/>
    <property type="match status" value="1"/>
</dbReference>
<feature type="domain" description="Acyl-CoA dehydrogenase/oxidase C-terminal" evidence="7">
    <location>
        <begin position="286"/>
        <end position="402"/>
    </location>
</feature>
<accession>A0A813DW44</accession>
<dbReference type="Pfam" id="PF02771">
    <property type="entry name" value="Acyl-CoA_dh_N"/>
    <property type="match status" value="1"/>
</dbReference>
<feature type="domain" description="Acyl-CoA dehydrogenase/oxidase N-terminal" evidence="9">
    <location>
        <begin position="50"/>
        <end position="161"/>
    </location>
</feature>
<sequence>MLTGVSKGKFRTAAAQVYLMQRYAAQAIHAAPITGGEREPAEAGSIFSPTAEHQALREMVRSFAEAEVEPQANEFNKAERMNLPLFRKLGKLGLLGVTVPEEYGGSGMDATAAIIVHEELAASDPAFCLAYLAHSMLFVNNLNQNGNEAQKKLHLPSAVDGSKVCGMCMSEPAVGTDVLGMKTNAVRDGDEWVINGAKMWITNGTLDGETTGDAYLVYARTGSTAKEISLFLVEKGTKGFSLGQKIQDKCGMRASMTAELVFQDCRVPAANLVGVEGEPQMLTWRRVEHVAEIAAVDKAFGSALNSFGQMQRLIAESYAEYQAGRSYVYQTAKYLDLDTVGNGLDADGVKLYCGVMGKNVADRAMQVMGGYGYVGEYNVERLWRDSKLLEIGGGTNEAHHKNMVR</sequence>
<evidence type="ECO:0000256" key="1">
    <source>
        <dbReference type="ARBA" id="ARBA00001974"/>
    </source>
</evidence>
<keyword evidence="3 6" id="KW-0285">Flavoprotein</keyword>
<dbReference type="Proteomes" id="UP000654075">
    <property type="component" value="Unassembled WGS sequence"/>
</dbReference>
<dbReference type="OMA" id="WGKEIAQ"/>
<protein>
    <recommendedName>
        <fullName evidence="12">Isovaleryl-CoA dehydrogenase</fullName>
    </recommendedName>
</protein>
<dbReference type="Gene3D" id="2.40.110.10">
    <property type="entry name" value="Butyryl-CoA Dehydrogenase, subunit A, domain 2"/>
    <property type="match status" value="1"/>
</dbReference>
<organism evidence="10 11">
    <name type="scientific">Polarella glacialis</name>
    <name type="common">Dinoflagellate</name>
    <dbReference type="NCBI Taxonomy" id="89957"/>
    <lineage>
        <taxon>Eukaryota</taxon>
        <taxon>Sar</taxon>
        <taxon>Alveolata</taxon>
        <taxon>Dinophyceae</taxon>
        <taxon>Suessiales</taxon>
        <taxon>Suessiaceae</taxon>
        <taxon>Polarella</taxon>
    </lineage>
</organism>
<dbReference type="FunFam" id="2.40.110.10:FF:000002">
    <property type="entry name" value="Acyl-CoA dehydrogenase fadE12"/>
    <property type="match status" value="1"/>
</dbReference>
<name>A0A813DW44_POLGL</name>
<evidence type="ECO:0000313" key="11">
    <source>
        <dbReference type="Proteomes" id="UP000654075"/>
    </source>
</evidence>
<dbReference type="Pfam" id="PF00441">
    <property type="entry name" value="Acyl-CoA_dh_1"/>
    <property type="match status" value="1"/>
</dbReference>
<dbReference type="InterPro" id="IPR037069">
    <property type="entry name" value="AcylCoA_DH/ox_N_sf"/>
</dbReference>
<dbReference type="InterPro" id="IPR009100">
    <property type="entry name" value="AcylCoA_DH/oxidase_NM_dom_sf"/>
</dbReference>
<keyword evidence="4 6" id="KW-0274">FAD</keyword>
<dbReference type="InterPro" id="IPR009075">
    <property type="entry name" value="AcylCo_DH/oxidase_C"/>
</dbReference>
<comment type="cofactor">
    <cofactor evidence="1 6">
        <name>FAD</name>
        <dbReference type="ChEBI" id="CHEBI:57692"/>
    </cofactor>
</comment>
<keyword evidence="11" id="KW-1185">Reference proteome</keyword>
<proteinExistence type="inferred from homology"/>
<dbReference type="InterPro" id="IPR036250">
    <property type="entry name" value="AcylCo_DH-like_C"/>
</dbReference>
<dbReference type="SUPFAM" id="SSF47203">
    <property type="entry name" value="Acyl-CoA dehydrogenase C-terminal domain-like"/>
    <property type="match status" value="1"/>
</dbReference>
<dbReference type="PROSITE" id="PS00073">
    <property type="entry name" value="ACYL_COA_DH_2"/>
    <property type="match status" value="1"/>
</dbReference>
<reference evidence="10" key="1">
    <citation type="submission" date="2021-02" db="EMBL/GenBank/DDBJ databases">
        <authorList>
            <person name="Dougan E. K."/>
            <person name="Rhodes N."/>
            <person name="Thang M."/>
            <person name="Chan C."/>
        </authorList>
    </citation>
    <scope>NUCLEOTIDE SEQUENCE</scope>
</reference>
<dbReference type="PANTHER" id="PTHR43884">
    <property type="entry name" value="ACYL-COA DEHYDROGENASE"/>
    <property type="match status" value="1"/>
</dbReference>
<evidence type="ECO:0000256" key="5">
    <source>
        <dbReference type="ARBA" id="ARBA00023002"/>
    </source>
</evidence>
<dbReference type="GO" id="GO:0006552">
    <property type="term" value="P:L-leucine catabolic process"/>
    <property type="evidence" value="ECO:0007669"/>
    <property type="project" value="TreeGrafter"/>
</dbReference>
<dbReference type="Gene3D" id="1.10.540.10">
    <property type="entry name" value="Acyl-CoA dehydrogenase/oxidase, N-terminal domain"/>
    <property type="match status" value="1"/>
</dbReference>
<dbReference type="GO" id="GO:0008470">
    <property type="term" value="F:3-methylbutanoyl-CoA dehydrogenase activity"/>
    <property type="evidence" value="ECO:0007669"/>
    <property type="project" value="TreeGrafter"/>
</dbReference>
<evidence type="ECO:0000259" key="8">
    <source>
        <dbReference type="Pfam" id="PF02770"/>
    </source>
</evidence>
<dbReference type="GO" id="GO:0050660">
    <property type="term" value="F:flavin adenine dinucleotide binding"/>
    <property type="evidence" value="ECO:0007669"/>
    <property type="project" value="InterPro"/>
</dbReference>
<dbReference type="Pfam" id="PF02770">
    <property type="entry name" value="Acyl-CoA_dh_M"/>
    <property type="match status" value="1"/>
</dbReference>
<keyword evidence="5 6" id="KW-0560">Oxidoreductase</keyword>